<name>A0A2S7Y2V9_BEABA</name>
<dbReference type="Proteomes" id="UP000237441">
    <property type="component" value="Unassembled WGS sequence"/>
</dbReference>
<comment type="caution">
    <text evidence="2">The sequence shown here is derived from an EMBL/GenBank/DDBJ whole genome shotgun (WGS) entry which is preliminary data.</text>
</comment>
<dbReference type="OrthoDB" id="540004at2759"/>
<dbReference type="InterPro" id="IPR029063">
    <property type="entry name" value="SAM-dependent_MTases_sf"/>
</dbReference>
<dbReference type="InterPro" id="IPR013216">
    <property type="entry name" value="Methyltransf_11"/>
</dbReference>
<gene>
    <name evidence="2" type="ORF">BB8028_0002g05260</name>
</gene>
<dbReference type="PANTHER" id="PTHR45036">
    <property type="entry name" value="METHYLTRANSFERASE LIKE 7B"/>
    <property type="match status" value="1"/>
</dbReference>
<dbReference type="EMBL" id="JRHA01000002">
    <property type="protein sequence ID" value="PQK10202.1"/>
    <property type="molecule type" value="Genomic_DNA"/>
</dbReference>
<dbReference type="PANTHER" id="PTHR45036:SF1">
    <property type="entry name" value="METHYLTRANSFERASE LIKE 7A"/>
    <property type="match status" value="1"/>
</dbReference>
<evidence type="ECO:0000313" key="2">
    <source>
        <dbReference type="EMBL" id="PQK10202.1"/>
    </source>
</evidence>
<proteinExistence type="predicted"/>
<feature type="domain" description="Methyltransferase type 11" evidence="1">
    <location>
        <begin position="97"/>
        <end position="202"/>
    </location>
</feature>
<evidence type="ECO:0000313" key="3">
    <source>
        <dbReference type="Proteomes" id="UP000237441"/>
    </source>
</evidence>
<dbReference type="SUPFAM" id="SSF53335">
    <property type="entry name" value="S-adenosyl-L-methionine-dependent methyltransferases"/>
    <property type="match status" value="1"/>
</dbReference>
<accession>A0A2S7Y2V9</accession>
<sequence length="276" mass="30655">MCAMAPEQANEQLIANITTRLSTYISLRHAWRDPAKLYIASLWSNLRSGNFGVLVSPSSVGDKTFAKWWLATSHNFMGHEEAFGAPALVGSAHGVVLDLGAGSGNQLHRLDTNRLTQVYGIESNAAFVPALTNKIHELHLEKLYTPVVARIEDAKEELAKLGVQPGTVDCILSIQVLCSIPNLKSVIKDLHYLLKPGGELIFWEHQQNEVDWITRAVQGLWNIFWTPVVGSCRLNQPIRKTLLATADWKIIEIRVDEDPLGLMPRVSGRLQKKAHA</sequence>
<organism evidence="2 3">
    <name type="scientific">Beauveria bassiana</name>
    <name type="common">White muscardine disease fungus</name>
    <name type="synonym">Tritirachium shiotae</name>
    <dbReference type="NCBI Taxonomy" id="176275"/>
    <lineage>
        <taxon>Eukaryota</taxon>
        <taxon>Fungi</taxon>
        <taxon>Dikarya</taxon>
        <taxon>Ascomycota</taxon>
        <taxon>Pezizomycotina</taxon>
        <taxon>Sordariomycetes</taxon>
        <taxon>Hypocreomycetidae</taxon>
        <taxon>Hypocreales</taxon>
        <taxon>Cordycipitaceae</taxon>
        <taxon>Beauveria</taxon>
    </lineage>
</organism>
<dbReference type="Pfam" id="PF08241">
    <property type="entry name" value="Methyltransf_11"/>
    <property type="match status" value="1"/>
</dbReference>
<dbReference type="AlphaFoldDB" id="A0A2S7Y2V9"/>
<dbReference type="Gene3D" id="3.40.50.150">
    <property type="entry name" value="Vaccinia Virus protein VP39"/>
    <property type="match status" value="1"/>
</dbReference>
<dbReference type="CDD" id="cd02440">
    <property type="entry name" value="AdoMet_MTases"/>
    <property type="match status" value="1"/>
</dbReference>
<dbReference type="InterPro" id="IPR052356">
    <property type="entry name" value="Thiol_S-MT"/>
</dbReference>
<evidence type="ECO:0000259" key="1">
    <source>
        <dbReference type="Pfam" id="PF08241"/>
    </source>
</evidence>
<protein>
    <recommendedName>
        <fullName evidence="1">Methyltransferase type 11 domain-containing protein</fullName>
    </recommendedName>
</protein>
<reference evidence="2 3" key="1">
    <citation type="submission" date="2016-07" db="EMBL/GenBank/DDBJ databases">
        <title>Comparative genomics of the entomopathogenic fungus Beauveria bassiana.</title>
        <authorList>
            <person name="Valero Jimenez C.A."/>
            <person name="Zwaan B.J."/>
            <person name="Van Kan J.A."/>
            <person name="Takken W."/>
            <person name="Debets A.J."/>
            <person name="Schoustra S.E."/>
            <person name="Koenraadt C.J."/>
        </authorList>
    </citation>
    <scope>NUCLEOTIDE SEQUENCE [LARGE SCALE GENOMIC DNA]</scope>
    <source>
        <strain evidence="2 3">ARSEF 8028</strain>
    </source>
</reference>